<feature type="signal peptide" evidence="1">
    <location>
        <begin position="1"/>
        <end position="35"/>
    </location>
</feature>
<dbReference type="Pfam" id="PF10989">
    <property type="entry name" value="DUF2808"/>
    <property type="match status" value="1"/>
</dbReference>
<feature type="chain" id="PRO_5027594627" evidence="1">
    <location>
        <begin position="36"/>
        <end position="196"/>
    </location>
</feature>
<keyword evidence="1" id="KW-0732">Signal</keyword>
<sequence length="196" mass="21699">MSPHRTDPQLLWRSPLAALTTLAMLASSFVSPATAVKLSDGRTYFENPPRLEKASVSQNAAYASSIYSFILTIPEKAGEPLGSVLIKPEPSPDYPRFDLSDISVFEGTSRRRRPNQFAFQVTESEKEPRTITLQFDPPIPPGRTITIDIRAFYNPGASGVYLYGVTAFPPGEKPYGQFLGFGRIHIYSVFDGSFFP</sequence>
<dbReference type="AlphaFoldDB" id="A0A7C3KCZ2"/>
<evidence type="ECO:0000313" key="2">
    <source>
        <dbReference type="EMBL" id="HFM96951.1"/>
    </source>
</evidence>
<evidence type="ECO:0000256" key="1">
    <source>
        <dbReference type="SAM" id="SignalP"/>
    </source>
</evidence>
<name>A0A7C3KCZ2_9CYAN</name>
<comment type="caution">
    <text evidence="2">The sequence shown here is derived from an EMBL/GenBank/DDBJ whole genome shotgun (WGS) entry which is preliminary data.</text>
</comment>
<dbReference type="EMBL" id="DSRU01000049">
    <property type="protein sequence ID" value="HFM96951.1"/>
    <property type="molecule type" value="Genomic_DNA"/>
</dbReference>
<accession>A0A7C3KCZ2</accession>
<protein>
    <submittedName>
        <fullName evidence="2">DUF2808 domain-containing protein</fullName>
    </submittedName>
</protein>
<proteinExistence type="predicted"/>
<organism evidence="2">
    <name type="scientific">Oscillatoriales cyanobacterium SpSt-418</name>
    <dbReference type="NCBI Taxonomy" id="2282169"/>
    <lineage>
        <taxon>Bacteria</taxon>
        <taxon>Bacillati</taxon>
        <taxon>Cyanobacteriota</taxon>
        <taxon>Cyanophyceae</taxon>
        <taxon>Oscillatoriophycideae</taxon>
        <taxon>Oscillatoriales</taxon>
    </lineage>
</organism>
<dbReference type="InterPro" id="IPR021256">
    <property type="entry name" value="DUF2808"/>
</dbReference>
<gene>
    <name evidence="2" type="ORF">ENR64_04140</name>
</gene>
<reference evidence="2" key="1">
    <citation type="journal article" date="2020" name="mSystems">
        <title>Genome- and Community-Level Interaction Insights into Carbon Utilization and Element Cycling Functions of Hydrothermarchaeota in Hydrothermal Sediment.</title>
        <authorList>
            <person name="Zhou Z."/>
            <person name="Liu Y."/>
            <person name="Xu W."/>
            <person name="Pan J."/>
            <person name="Luo Z.H."/>
            <person name="Li M."/>
        </authorList>
    </citation>
    <scope>NUCLEOTIDE SEQUENCE [LARGE SCALE GENOMIC DNA]</scope>
    <source>
        <strain evidence="2">SpSt-418</strain>
    </source>
</reference>